<dbReference type="Pfam" id="PF13358">
    <property type="entry name" value="DDE_3"/>
    <property type="match status" value="1"/>
</dbReference>
<dbReference type="InterPro" id="IPR036397">
    <property type="entry name" value="RNaseH_sf"/>
</dbReference>
<dbReference type="AlphaFoldDB" id="A0A0C2N697"/>
<keyword evidence="3" id="KW-1185">Reference proteome</keyword>
<feature type="domain" description="Tc1-like transposase DDE" evidence="1">
    <location>
        <begin position="85"/>
        <end position="173"/>
    </location>
</feature>
<dbReference type="EMBL" id="JWZT01000019">
    <property type="protein sequence ID" value="KII75131.1"/>
    <property type="molecule type" value="Genomic_DNA"/>
</dbReference>
<dbReference type="InterPro" id="IPR038717">
    <property type="entry name" value="Tc1-like_DDE_dom"/>
</dbReference>
<name>A0A0C2N697_THEKT</name>
<comment type="caution">
    <text evidence="2">The sequence shown here is derived from an EMBL/GenBank/DDBJ whole genome shotgun (WGS) entry which is preliminary data.</text>
</comment>
<organism evidence="2 3">
    <name type="scientific">Thelohanellus kitauei</name>
    <name type="common">Myxosporean</name>
    <dbReference type="NCBI Taxonomy" id="669202"/>
    <lineage>
        <taxon>Eukaryota</taxon>
        <taxon>Metazoa</taxon>
        <taxon>Cnidaria</taxon>
        <taxon>Myxozoa</taxon>
        <taxon>Myxosporea</taxon>
        <taxon>Bivalvulida</taxon>
        <taxon>Platysporina</taxon>
        <taxon>Myxobolidae</taxon>
        <taxon>Thelohanellus</taxon>
    </lineage>
</organism>
<evidence type="ECO:0000259" key="1">
    <source>
        <dbReference type="Pfam" id="PF13358"/>
    </source>
</evidence>
<dbReference type="Gene3D" id="3.30.420.10">
    <property type="entry name" value="Ribonuclease H-like superfamily/Ribonuclease H"/>
    <property type="match status" value="1"/>
</dbReference>
<dbReference type="GO" id="GO:0003676">
    <property type="term" value="F:nucleic acid binding"/>
    <property type="evidence" value="ECO:0007669"/>
    <property type="project" value="InterPro"/>
</dbReference>
<sequence>MPRTYKHVTDDLPQDVIKLVIEEGKYQIPMINRIVRMYRNKGTAVDGKKGRHKLSSLNEELKLKLMETIKDDTIMFIDCIIKSNIIYLDESPFKLHMIKTHACGQKGKEANPVLQKNREQNITMIVALNFRNIISAEGFISTGVNSAIFKKFLTKLVEILGREGQFTILMDNSIFQSRRGMVFPNKSIVRRENITGTNDLI</sequence>
<accession>A0A0C2N697</accession>
<reference evidence="2 3" key="1">
    <citation type="journal article" date="2014" name="Genome Biol. Evol.">
        <title>The genome of the myxosporean Thelohanellus kitauei shows adaptations to nutrient acquisition within its fish host.</title>
        <authorList>
            <person name="Yang Y."/>
            <person name="Xiong J."/>
            <person name="Zhou Z."/>
            <person name="Huo F."/>
            <person name="Miao W."/>
            <person name="Ran C."/>
            <person name="Liu Y."/>
            <person name="Zhang J."/>
            <person name="Feng J."/>
            <person name="Wang M."/>
            <person name="Wang M."/>
            <person name="Wang L."/>
            <person name="Yao B."/>
        </authorList>
    </citation>
    <scope>NUCLEOTIDE SEQUENCE [LARGE SCALE GENOMIC DNA]</scope>
    <source>
        <strain evidence="2">Wuqing</strain>
    </source>
</reference>
<gene>
    <name evidence="2" type="ORF">RF11_10424</name>
</gene>
<dbReference type="OrthoDB" id="5977738at2759"/>
<proteinExistence type="predicted"/>
<protein>
    <recommendedName>
        <fullName evidence="1">Tc1-like transposase DDE domain-containing protein</fullName>
    </recommendedName>
</protein>
<evidence type="ECO:0000313" key="2">
    <source>
        <dbReference type="EMBL" id="KII75131.1"/>
    </source>
</evidence>
<evidence type="ECO:0000313" key="3">
    <source>
        <dbReference type="Proteomes" id="UP000031668"/>
    </source>
</evidence>
<dbReference type="Proteomes" id="UP000031668">
    <property type="component" value="Unassembled WGS sequence"/>
</dbReference>